<organism evidence="3 4">
    <name type="scientific">Amniculicola lignicola CBS 123094</name>
    <dbReference type="NCBI Taxonomy" id="1392246"/>
    <lineage>
        <taxon>Eukaryota</taxon>
        <taxon>Fungi</taxon>
        <taxon>Dikarya</taxon>
        <taxon>Ascomycota</taxon>
        <taxon>Pezizomycotina</taxon>
        <taxon>Dothideomycetes</taxon>
        <taxon>Pleosporomycetidae</taxon>
        <taxon>Pleosporales</taxon>
        <taxon>Amniculicolaceae</taxon>
        <taxon>Amniculicola</taxon>
    </lineage>
</organism>
<dbReference type="EMBL" id="ML977561">
    <property type="protein sequence ID" value="KAF2005819.1"/>
    <property type="molecule type" value="Genomic_DNA"/>
</dbReference>
<dbReference type="PANTHER" id="PTHR13170:SF16">
    <property type="entry name" value="PROTEIN O-GLCNACASE"/>
    <property type="match status" value="1"/>
</dbReference>
<sequence>MSQPFIRPYESRDFDACLNVFYVTIDPGLDFEPARTLGSYNWYRPYVSLTPSTCFVLDSGTGDAVGYIIGTSSTKDFVKKWREEFIPSVKLDDATLPTASPKTDQGEEGNTDLVPTPDAAKDEIVKFCRKGVFEPEGLLHEESPELLEMYPAHLHIDILPTHTGKGYGTNLVSTYLEKIKGLGATGVHLGMVAENIKARRFYERLGFRLFDEVMDGGVSEEKGRTGNAIWLVKSL</sequence>
<dbReference type="Proteomes" id="UP000799779">
    <property type="component" value="Unassembled WGS sequence"/>
</dbReference>
<protein>
    <submittedName>
        <fullName evidence="3">GCN5-related N-acetyltransferas-like protein</fullName>
    </submittedName>
</protein>
<dbReference type="OrthoDB" id="64477at2759"/>
<dbReference type="Gene3D" id="3.40.630.30">
    <property type="match status" value="1"/>
</dbReference>
<evidence type="ECO:0000313" key="3">
    <source>
        <dbReference type="EMBL" id="KAF2005819.1"/>
    </source>
</evidence>
<dbReference type="InterPro" id="IPR016181">
    <property type="entry name" value="Acyl_CoA_acyltransferase"/>
</dbReference>
<accession>A0A6A5WYG6</accession>
<evidence type="ECO:0000313" key="4">
    <source>
        <dbReference type="Proteomes" id="UP000799779"/>
    </source>
</evidence>
<proteinExistence type="predicted"/>
<evidence type="ECO:0000259" key="2">
    <source>
        <dbReference type="PROSITE" id="PS51186"/>
    </source>
</evidence>
<reference evidence="3" key="1">
    <citation type="journal article" date="2020" name="Stud. Mycol.">
        <title>101 Dothideomycetes genomes: a test case for predicting lifestyles and emergence of pathogens.</title>
        <authorList>
            <person name="Haridas S."/>
            <person name="Albert R."/>
            <person name="Binder M."/>
            <person name="Bloem J."/>
            <person name="Labutti K."/>
            <person name="Salamov A."/>
            <person name="Andreopoulos B."/>
            <person name="Baker S."/>
            <person name="Barry K."/>
            <person name="Bills G."/>
            <person name="Bluhm B."/>
            <person name="Cannon C."/>
            <person name="Castanera R."/>
            <person name="Culley D."/>
            <person name="Daum C."/>
            <person name="Ezra D."/>
            <person name="Gonzalez J."/>
            <person name="Henrissat B."/>
            <person name="Kuo A."/>
            <person name="Liang C."/>
            <person name="Lipzen A."/>
            <person name="Lutzoni F."/>
            <person name="Magnuson J."/>
            <person name="Mondo S."/>
            <person name="Nolan M."/>
            <person name="Ohm R."/>
            <person name="Pangilinan J."/>
            <person name="Park H.-J."/>
            <person name="Ramirez L."/>
            <person name="Alfaro M."/>
            <person name="Sun H."/>
            <person name="Tritt A."/>
            <person name="Yoshinaga Y."/>
            <person name="Zwiers L.-H."/>
            <person name="Turgeon B."/>
            <person name="Goodwin S."/>
            <person name="Spatafora J."/>
            <person name="Crous P."/>
            <person name="Grigoriev I."/>
        </authorList>
    </citation>
    <scope>NUCLEOTIDE SEQUENCE</scope>
    <source>
        <strain evidence="3">CBS 123094</strain>
    </source>
</reference>
<dbReference type="InterPro" id="IPR000182">
    <property type="entry name" value="GNAT_dom"/>
</dbReference>
<feature type="region of interest" description="Disordered" evidence="1">
    <location>
        <begin position="96"/>
        <end position="115"/>
    </location>
</feature>
<evidence type="ECO:0000256" key="1">
    <source>
        <dbReference type="SAM" id="MobiDB-lite"/>
    </source>
</evidence>
<feature type="domain" description="N-acetyltransferase" evidence="2">
    <location>
        <begin position="94"/>
        <end position="235"/>
    </location>
</feature>
<dbReference type="SUPFAM" id="SSF55729">
    <property type="entry name" value="Acyl-CoA N-acyltransferases (Nat)"/>
    <property type="match status" value="1"/>
</dbReference>
<dbReference type="PANTHER" id="PTHR13170">
    <property type="entry name" value="O-GLCNACASE"/>
    <property type="match status" value="1"/>
</dbReference>
<gene>
    <name evidence="3" type="ORF">P154DRAFT_615769</name>
</gene>
<name>A0A6A5WYG6_9PLEO</name>
<dbReference type="GO" id="GO:0016747">
    <property type="term" value="F:acyltransferase activity, transferring groups other than amino-acyl groups"/>
    <property type="evidence" value="ECO:0007669"/>
    <property type="project" value="InterPro"/>
</dbReference>
<dbReference type="InterPro" id="IPR051822">
    <property type="entry name" value="Glycosyl_Hydrolase_84"/>
</dbReference>
<keyword evidence="4" id="KW-1185">Reference proteome</keyword>
<dbReference type="AlphaFoldDB" id="A0A6A5WYG6"/>
<dbReference type="Pfam" id="PF00583">
    <property type="entry name" value="Acetyltransf_1"/>
    <property type="match status" value="1"/>
</dbReference>
<dbReference type="PROSITE" id="PS51186">
    <property type="entry name" value="GNAT"/>
    <property type="match status" value="1"/>
</dbReference>